<keyword evidence="3" id="KW-0378">Hydrolase</keyword>
<comment type="similarity">
    <text evidence="1">Belongs to the peptidase S33 family.</text>
</comment>
<keyword evidence="2" id="KW-0732">Signal</keyword>
<reference evidence="6 7" key="1">
    <citation type="submission" date="2016-10" db="EMBL/GenBank/DDBJ databases">
        <authorList>
            <person name="de Groot N.N."/>
        </authorList>
    </citation>
    <scope>NUCLEOTIDE SEQUENCE [LARGE SCALE GENOMIC DNA]</scope>
    <source>
        <strain evidence="6 7">DSM 43067</strain>
    </source>
</reference>
<feature type="domain" description="Peptidase S33 tripeptidyl aminopeptidase-like C-terminal" evidence="5">
    <location>
        <begin position="418"/>
        <end position="495"/>
    </location>
</feature>
<organism evidence="6 7">
    <name type="scientific">Actinomadura madurae</name>
    <dbReference type="NCBI Taxonomy" id="1993"/>
    <lineage>
        <taxon>Bacteria</taxon>
        <taxon>Bacillati</taxon>
        <taxon>Actinomycetota</taxon>
        <taxon>Actinomycetes</taxon>
        <taxon>Streptosporangiales</taxon>
        <taxon>Thermomonosporaceae</taxon>
        <taxon>Actinomadura</taxon>
    </lineage>
</organism>
<keyword evidence="7" id="KW-1185">Reference proteome</keyword>
<feature type="domain" description="AB hydrolase-1" evidence="4">
    <location>
        <begin position="114"/>
        <end position="296"/>
    </location>
</feature>
<evidence type="ECO:0000259" key="5">
    <source>
        <dbReference type="Pfam" id="PF08386"/>
    </source>
</evidence>
<dbReference type="EMBL" id="FOVH01000005">
    <property type="protein sequence ID" value="SFO31486.1"/>
    <property type="molecule type" value="Genomic_DNA"/>
</dbReference>
<gene>
    <name evidence="6" type="ORF">SAMN04489713_10552</name>
</gene>
<proteinExistence type="inferred from homology"/>
<dbReference type="PANTHER" id="PTHR43248">
    <property type="entry name" value="2-SUCCINYL-6-HYDROXY-2,4-CYCLOHEXADIENE-1-CARBOXYLATE SYNTHASE"/>
    <property type="match status" value="1"/>
</dbReference>
<sequence>MSPAKSGPFAILGTLLLGLFAIGAPAVVPRAEAVQAKPQAIEWQTCPQYTDEELRAQGVRDNELAEYRRLLGRLECGTLSVPQNYADPRGEQISIGVTRLKATDQAHRLGSLALNPGGPGGSGYLMPIEVVRKGAELDRRYDLIGFDPRGVGHSTKVKCPVGEGRPQPGPVTEKEARKLYDDMVKRTRECARSDPAFLSRLTTANVARDVDRIRAALDEPKISFYGVSWGTGLGVVLRSLFPGKVGRMWLDSVMHPDFWSDAISEDRPEAAARDFQRMAAWIAERNAVYGLGTSRRQVAATLERMRRSYDADPLTFTDIDLTVDGHLISQAAGSASPMWPRVAQVFAELLDAEGPTAPPAVKEMFGGGPPGGKDVTAGLAIHCNEDPSATSFEAGWRAYQERLKRYPVTAQATPFLPKCAGWPFRTEKPRLRPVGGSLMLSAHRHESATPYAWAPRMQAAVGGTLATIDDDVHGSALRVPGCAAKIVAYFETGRRTTTCPGVPTPT</sequence>
<dbReference type="eggNOG" id="COG0596">
    <property type="taxonomic scope" value="Bacteria"/>
</dbReference>
<evidence type="ECO:0000256" key="1">
    <source>
        <dbReference type="ARBA" id="ARBA00010088"/>
    </source>
</evidence>
<evidence type="ECO:0000256" key="2">
    <source>
        <dbReference type="ARBA" id="ARBA00022729"/>
    </source>
</evidence>
<dbReference type="PANTHER" id="PTHR43248:SF29">
    <property type="entry name" value="TRIPEPTIDYL AMINOPEPTIDASE"/>
    <property type="match status" value="1"/>
</dbReference>
<evidence type="ECO:0000259" key="4">
    <source>
        <dbReference type="Pfam" id="PF00561"/>
    </source>
</evidence>
<dbReference type="Gene3D" id="3.40.50.1820">
    <property type="entry name" value="alpha/beta hydrolase"/>
    <property type="match status" value="1"/>
</dbReference>
<dbReference type="InterPro" id="IPR000073">
    <property type="entry name" value="AB_hydrolase_1"/>
</dbReference>
<dbReference type="InterPro" id="IPR013595">
    <property type="entry name" value="Pept_S33_TAP-like_C"/>
</dbReference>
<evidence type="ECO:0000313" key="7">
    <source>
        <dbReference type="Proteomes" id="UP000183413"/>
    </source>
</evidence>
<dbReference type="STRING" id="1993.SAMN04489713_10552"/>
<dbReference type="InterPro" id="IPR029058">
    <property type="entry name" value="AB_hydrolase_fold"/>
</dbReference>
<dbReference type="Pfam" id="PF00561">
    <property type="entry name" value="Abhydrolase_1"/>
    <property type="match status" value="1"/>
</dbReference>
<dbReference type="InParanoid" id="A0A1I5G6B0"/>
<dbReference type="Pfam" id="PF08386">
    <property type="entry name" value="Abhydrolase_4"/>
    <property type="match status" value="1"/>
</dbReference>
<evidence type="ECO:0000256" key="3">
    <source>
        <dbReference type="ARBA" id="ARBA00022801"/>
    </source>
</evidence>
<dbReference type="GO" id="GO:0016787">
    <property type="term" value="F:hydrolase activity"/>
    <property type="evidence" value="ECO:0007669"/>
    <property type="project" value="UniProtKB-KW"/>
</dbReference>
<accession>A0A1I5G6B0</accession>
<dbReference type="InterPro" id="IPR051601">
    <property type="entry name" value="Serine_prot/Carboxylest_S33"/>
</dbReference>
<protein>
    <submittedName>
        <fullName evidence="6">TAP-like protein</fullName>
    </submittedName>
</protein>
<evidence type="ECO:0000313" key="6">
    <source>
        <dbReference type="EMBL" id="SFO31486.1"/>
    </source>
</evidence>
<name>A0A1I5G6B0_9ACTN</name>
<dbReference type="Proteomes" id="UP000183413">
    <property type="component" value="Unassembled WGS sequence"/>
</dbReference>
<dbReference type="AlphaFoldDB" id="A0A1I5G6B0"/>
<dbReference type="SUPFAM" id="SSF53474">
    <property type="entry name" value="alpha/beta-Hydrolases"/>
    <property type="match status" value="1"/>
</dbReference>